<dbReference type="EMBL" id="KK853140">
    <property type="protein sequence ID" value="KDR10762.1"/>
    <property type="molecule type" value="Genomic_DNA"/>
</dbReference>
<name>A0A067QQ93_ZOONE</name>
<protein>
    <submittedName>
        <fullName evidence="1">Uncharacterized protein</fullName>
    </submittedName>
</protein>
<proteinExistence type="predicted"/>
<reference evidence="1 2" key="1">
    <citation type="journal article" date="2014" name="Nat. Commun.">
        <title>Molecular traces of alternative social organization in a termite genome.</title>
        <authorList>
            <person name="Terrapon N."/>
            <person name="Li C."/>
            <person name="Robertson H.M."/>
            <person name="Ji L."/>
            <person name="Meng X."/>
            <person name="Booth W."/>
            <person name="Chen Z."/>
            <person name="Childers C.P."/>
            <person name="Glastad K.M."/>
            <person name="Gokhale K."/>
            <person name="Gowin J."/>
            <person name="Gronenberg W."/>
            <person name="Hermansen R.A."/>
            <person name="Hu H."/>
            <person name="Hunt B.G."/>
            <person name="Huylmans A.K."/>
            <person name="Khalil S.M."/>
            <person name="Mitchell R.D."/>
            <person name="Munoz-Torres M.C."/>
            <person name="Mustard J.A."/>
            <person name="Pan H."/>
            <person name="Reese J.T."/>
            <person name="Scharf M.E."/>
            <person name="Sun F."/>
            <person name="Vogel H."/>
            <person name="Xiao J."/>
            <person name="Yang W."/>
            <person name="Yang Z."/>
            <person name="Yang Z."/>
            <person name="Zhou J."/>
            <person name="Zhu J."/>
            <person name="Brent C.S."/>
            <person name="Elsik C.G."/>
            <person name="Goodisman M.A."/>
            <person name="Liberles D.A."/>
            <person name="Roe R.M."/>
            <person name="Vargo E.L."/>
            <person name="Vilcinskas A."/>
            <person name="Wang J."/>
            <person name="Bornberg-Bauer E."/>
            <person name="Korb J."/>
            <person name="Zhang G."/>
            <person name="Liebig J."/>
        </authorList>
    </citation>
    <scope>NUCLEOTIDE SEQUENCE [LARGE SCALE GENOMIC DNA]</scope>
    <source>
        <tissue evidence="1">Whole organism</tissue>
    </source>
</reference>
<evidence type="ECO:0000313" key="1">
    <source>
        <dbReference type="EMBL" id="KDR10762.1"/>
    </source>
</evidence>
<gene>
    <name evidence="1" type="ORF">L798_15393</name>
</gene>
<dbReference type="InParanoid" id="A0A067QQ93"/>
<dbReference type="AlphaFoldDB" id="A0A067QQ93"/>
<keyword evidence="2" id="KW-1185">Reference proteome</keyword>
<dbReference type="Proteomes" id="UP000027135">
    <property type="component" value="Unassembled WGS sequence"/>
</dbReference>
<feature type="non-terminal residue" evidence="1">
    <location>
        <position position="1"/>
    </location>
</feature>
<dbReference type="STRING" id="136037.A0A067QQ93"/>
<accession>A0A067QQ93</accession>
<organism evidence="1 2">
    <name type="scientific">Zootermopsis nevadensis</name>
    <name type="common">Dampwood termite</name>
    <dbReference type="NCBI Taxonomy" id="136037"/>
    <lineage>
        <taxon>Eukaryota</taxon>
        <taxon>Metazoa</taxon>
        <taxon>Ecdysozoa</taxon>
        <taxon>Arthropoda</taxon>
        <taxon>Hexapoda</taxon>
        <taxon>Insecta</taxon>
        <taxon>Pterygota</taxon>
        <taxon>Neoptera</taxon>
        <taxon>Polyneoptera</taxon>
        <taxon>Dictyoptera</taxon>
        <taxon>Blattodea</taxon>
        <taxon>Blattoidea</taxon>
        <taxon>Termitoidae</taxon>
        <taxon>Termopsidae</taxon>
        <taxon>Zootermopsis</taxon>
    </lineage>
</organism>
<dbReference type="OMA" id="WDPRIER"/>
<sequence>ETLPHVINHCMRYSDLMTRQHNSVVSRVKKAAEGKFTIVTENEAVQGHLRPDLIIAKDNKAMIIDITIPFENRIEAMKEARQWKIEKYKDLARAMSGRFEEVDVDAIILGSLGSWNPENDKVMKTMCSRKYMYLFKKLYVSDVIRYSRDIYVEHITGVRQQ</sequence>
<evidence type="ECO:0000313" key="2">
    <source>
        <dbReference type="Proteomes" id="UP000027135"/>
    </source>
</evidence>
<dbReference type="eggNOG" id="ENOG502S1TK">
    <property type="taxonomic scope" value="Eukaryota"/>
</dbReference>